<reference evidence="2" key="1">
    <citation type="submission" date="2020-11" db="EMBL/GenBank/DDBJ databases">
        <title>Whole-genome analyses of Nonomuraea sp. K274.</title>
        <authorList>
            <person name="Veyisoglu A."/>
        </authorList>
    </citation>
    <scope>NUCLEOTIDE SEQUENCE</scope>
    <source>
        <strain evidence="2">K274</strain>
    </source>
</reference>
<evidence type="ECO:0000256" key="1">
    <source>
        <dbReference type="SAM" id="Phobius"/>
    </source>
</evidence>
<sequence length="112" mass="12418">MREIPRCTGREATPRRRTSKKVGWVTFGVLVIVALTLPYLSQALFDPWALSLTGRPTLPGYWSGEMSFGRGDTRPVVMHLRAETCSRCSVDVEGEAKVCVAGRSIDYRLSGE</sequence>
<dbReference type="AlphaFoldDB" id="A0A931F5A6"/>
<organism evidence="2 3">
    <name type="scientific">Nonomuraea cypriaca</name>
    <dbReference type="NCBI Taxonomy" id="1187855"/>
    <lineage>
        <taxon>Bacteria</taxon>
        <taxon>Bacillati</taxon>
        <taxon>Actinomycetota</taxon>
        <taxon>Actinomycetes</taxon>
        <taxon>Streptosporangiales</taxon>
        <taxon>Streptosporangiaceae</taxon>
        <taxon>Nonomuraea</taxon>
    </lineage>
</organism>
<dbReference type="RefSeq" id="WP_195903339.1">
    <property type="nucleotide sequence ID" value="NZ_JADOGI010000440.1"/>
</dbReference>
<keyword evidence="1" id="KW-0812">Transmembrane</keyword>
<keyword evidence="1" id="KW-1133">Transmembrane helix</keyword>
<gene>
    <name evidence="2" type="ORF">ITP53_54500</name>
</gene>
<protein>
    <submittedName>
        <fullName evidence="2">Uncharacterized protein</fullName>
    </submittedName>
</protein>
<feature type="non-terminal residue" evidence="2">
    <location>
        <position position="112"/>
    </location>
</feature>
<evidence type="ECO:0000313" key="3">
    <source>
        <dbReference type="Proteomes" id="UP000605361"/>
    </source>
</evidence>
<evidence type="ECO:0000313" key="2">
    <source>
        <dbReference type="EMBL" id="MBF8194525.1"/>
    </source>
</evidence>
<keyword evidence="3" id="KW-1185">Reference proteome</keyword>
<dbReference type="EMBL" id="JADOGI010000440">
    <property type="protein sequence ID" value="MBF8194525.1"/>
    <property type="molecule type" value="Genomic_DNA"/>
</dbReference>
<dbReference type="Proteomes" id="UP000605361">
    <property type="component" value="Unassembled WGS sequence"/>
</dbReference>
<accession>A0A931F5A6</accession>
<proteinExistence type="predicted"/>
<feature type="transmembrane region" description="Helical" evidence="1">
    <location>
        <begin position="21"/>
        <end position="40"/>
    </location>
</feature>
<keyword evidence="1" id="KW-0472">Membrane</keyword>
<comment type="caution">
    <text evidence="2">The sequence shown here is derived from an EMBL/GenBank/DDBJ whole genome shotgun (WGS) entry which is preliminary data.</text>
</comment>
<name>A0A931F5A6_9ACTN</name>